<dbReference type="HOGENOM" id="CLU_079292_0_1_9"/>
<evidence type="ECO:0000259" key="8">
    <source>
        <dbReference type="Pfam" id="PF02308"/>
    </source>
</evidence>
<keyword evidence="6 7" id="KW-0472">Membrane</keyword>
<dbReference type="InterPro" id="IPR045865">
    <property type="entry name" value="ACT-like_dom_sf"/>
</dbReference>
<accession>A8MJU1</accession>
<evidence type="ECO:0000313" key="10">
    <source>
        <dbReference type="Proteomes" id="UP000000269"/>
    </source>
</evidence>
<dbReference type="PRINTS" id="PR01837">
    <property type="entry name" value="MGTCSAPBPROT"/>
</dbReference>
<evidence type="ECO:0000256" key="4">
    <source>
        <dbReference type="ARBA" id="ARBA00022692"/>
    </source>
</evidence>
<evidence type="ECO:0000256" key="3">
    <source>
        <dbReference type="ARBA" id="ARBA00022475"/>
    </source>
</evidence>
<evidence type="ECO:0000256" key="7">
    <source>
        <dbReference type="SAM" id="Phobius"/>
    </source>
</evidence>
<dbReference type="OrthoDB" id="9811198at2"/>
<keyword evidence="5 7" id="KW-1133">Transmembrane helix</keyword>
<evidence type="ECO:0000313" key="9">
    <source>
        <dbReference type="EMBL" id="ABW20073.1"/>
    </source>
</evidence>
<feature type="domain" description="MgtC/SapB/SrpB/YhiD N-terminal" evidence="8">
    <location>
        <begin position="11"/>
        <end position="139"/>
    </location>
</feature>
<evidence type="ECO:0000256" key="5">
    <source>
        <dbReference type="ARBA" id="ARBA00022989"/>
    </source>
</evidence>
<dbReference type="STRING" id="350688.Clos_2542"/>
<keyword evidence="3" id="KW-1003">Cell membrane</keyword>
<feature type="transmembrane region" description="Helical" evidence="7">
    <location>
        <begin position="37"/>
        <end position="55"/>
    </location>
</feature>
<proteinExistence type="inferred from homology"/>
<dbReference type="RefSeq" id="WP_012160380.1">
    <property type="nucleotide sequence ID" value="NC_009922.1"/>
</dbReference>
<keyword evidence="10" id="KW-1185">Reference proteome</keyword>
<dbReference type="KEGG" id="aoe:Clos_2542"/>
<organism evidence="9 10">
    <name type="scientific">Alkaliphilus oremlandii (strain OhILAs)</name>
    <name type="common">Clostridium oremlandii (strain OhILAs)</name>
    <dbReference type="NCBI Taxonomy" id="350688"/>
    <lineage>
        <taxon>Bacteria</taxon>
        <taxon>Bacillati</taxon>
        <taxon>Bacillota</taxon>
        <taxon>Clostridia</taxon>
        <taxon>Peptostreptococcales</taxon>
        <taxon>Natronincolaceae</taxon>
        <taxon>Alkaliphilus</taxon>
    </lineage>
</organism>
<protein>
    <submittedName>
        <fullName evidence="9">MgtC/SapB transporter</fullName>
    </submittedName>
</protein>
<reference evidence="10" key="1">
    <citation type="submission" date="2007-10" db="EMBL/GenBank/DDBJ databases">
        <title>Complete genome of Alkaliphilus oremlandii OhILAs.</title>
        <authorList>
            <person name="Copeland A."/>
            <person name="Lucas S."/>
            <person name="Lapidus A."/>
            <person name="Barry K."/>
            <person name="Detter J.C."/>
            <person name="Glavina del Rio T."/>
            <person name="Hammon N."/>
            <person name="Israni S."/>
            <person name="Dalin E."/>
            <person name="Tice H."/>
            <person name="Pitluck S."/>
            <person name="Chain P."/>
            <person name="Malfatti S."/>
            <person name="Shin M."/>
            <person name="Vergez L."/>
            <person name="Schmutz J."/>
            <person name="Larimer F."/>
            <person name="Land M."/>
            <person name="Hauser L."/>
            <person name="Kyrpides N."/>
            <person name="Mikhailova N."/>
            <person name="Stolz J.F."/>
            <person name="Dawson A."/>
            <person name="Fisher E."/>
            <person name="Crable B."/>
            <person name="Perera E."/>
            <person name="Lisak J."/>
            <person name="Ranganathan M."/>
            <person name="Basu P."/>
            <person name="Richardson P."/>
        </authorList>
    </citation>
    <scope>NUCLEOTIDE SEQUENCE [LARGE SCALE GENOMIC DNA]</scope>
    <source>
        <strain evidence="10">OhILAs</strain>
    </source>
</reference>
<sequence>MISNSQIVIRLLLSALLGGLIGMEREANNRPAGLRTHVLVTIGSALIMMISIDGFRDIIASGRTGDPGRIASQVVSGIGFLGAGTIMRNGNNITGLTTAASLWACGGIGLAIGSGYYFGALITVAIILFTLMKLGSVEKSIMRTKYKVMAVSCSERPGLVGEIGCILGNHSMDIRDIRFIRDSDEPDSKTVEIHFALKVPHSYPNTMLLEDICSVKGVEKSGWIN</sequence>
<keyword evidence="4 7" id="KW-0812">Transmembrane</keyword>
<dbReference type="InterPro" id="IPR003416">
    <property type="entry name" value="MgtC/SapB/SrpB/YhiD_fam"/>
</dbReference>
<dbReference type="AlphaFoldDB" id="A8MJU1"/>
<evidence type="ECO:0000256" key="2">
    <source>
        <dbReference type="ARBA" id="ARBA00009298"/>
    </source>
</evidence>
<gene>
    <name evidence="9" type="ordered locus">Clos_2542</name>
</gene>
<comment type="subcellular location">
    <subcellularLocation>
        <location evidence="1">Cell membrane</location>
        <topology evidence="1">Multi-pass membrane protein</topology>
    </subcellularLocation>
</comment>
<dbReference type="Proteomes" id="UP000000269">
    <property type="component" value="Chromosome"/>
</dbReference>
<dbReference type="PANTHER" id="PTHR33778:SF1">
    <property type="entry name" value="MAGNESIUM TRANSPORTER YHID-RELATED"/>
    <property type="match status" value="1"/>
</dbReference>
<feature type="transmembrane region" description="Helical" evidence="7">
    <location>
        <begin position="118"/>
        <end position="137"/>
    </location>
</feature>
<evidence type="ECO:0000256" key="1">
    <source>
        <dbReference type="ARBA" id="ARBA00004651"/>
    </source>
</evidence>
<dbReference type="eggNOG" id="COG1285">
    <property type="taxonomic scope" value="Bacteria"/>
</dbReference>
<feature type="transmembrane region" description="Helical" evidence="7">
    <location>
        <begin position="93"/>
        <end position="112"/>
    </location>
</feature>
<dbReference type="SUPFAM" id="SSF55021">
    <property type="entry name" value="ACT-like"/>
    <property type="match status" value="1"/>
</dbReference>
<dbReference type="EMBL" id="CP000853">
    <property type="protein sequence ID" value="ABW20073.1"/>
    <property type="molecule type" value="Genomic_DNA"/>
</dbReference>
<dbReference type="PANTHER" id="PTHR33778">
    <property type="entry name" value="PROTEIN MGTC"/>
    <property type="match status" value="1"/>
</dbReference>
<dbReference type="GO" id="GO:0005886">
    <property type="term" value="C:plasma membrane"/>
    <property type="evidence" value="ECO:0007669"/>
    <property type="project" value="UniProtKB-SubCell"/>
</dbReference>
<comment type="similarity">
    <text evidence="2">Belongs to the MgtC/SapB family.</text>
</comment>
<dbReference type="Pfam" id="PF02308">
    <property type="entry name" value="MgtC"/>
    <property type="match status" value="1"/>
</dbReference>
<dbReference type="InterPro" id="IPR049177">
    <property type="entry name" value="MgtC_SapB_SrpB_YhiD_N"/>
</dbReference>
<evidence type="ECO:0000256" key="6">
    <source>
        <dbReference type="ARBA" id="ARBA00023136"/>
    </source>
</evidence>
<name>A8MJU1_ALKOO</name>